<keyword evidence="2 3" id="KW-0378">Hydrolase</keyword>
<comment type="function">
    <text evidence="3">Probably deamidates glutamine residues to glutamate on methyl-accepting chemotaxis receptors (MCPs), playing an important role in chemotaxis.</text>
</comment>
<keyword evidence="1 3" id="KW-0145">Chemotaxis</keyword>
<dbReference type="Pfam" id="PF03975">
    <property type="entry name" value="CheD"/>
    <property type="match status" value="1"/>
</dbReference>
<dbReference type="PANTHER" id="PTHR35147:SF1">
    <property type="entry name" value="CHEMORECEPTOR GLUTAMINE DEAMIDASE CHED-RELATED"/>
    <property type="match status" value="1"/>
</dbReference>
<accession>A0ABW2EKW2</accession>
<dbReference type="InterPro" id="IPR011324">
    <property type="entry name" value="Cytotoxic_necrot_fac-like_cat"/>
</dbReference>
<protein>
    <recommendedName>
        <fullName evidence="3">Probable chemoreceptor glutamine deamidase CheD</fullName>
        <ecNumber evidence="3">3.5.1.44</ecNumber>
    </recommendedName>
</protein>
<dbReference type="EMBL" id="JBHSZV010000013">
    <property type="protein sequence ID" value="MFC7061187.1"/>
    <property type="molecule type" value="Genomic_DNA"/>
</dbReference>
<dbReference type="RefSeq" id="WP_204707798.1">
    <property type="nucleotide sequence ID" value="NZ_JBHSZV010000013.1"/>
</dbReference>
<keyword evidence="5" id="KW-1185">Reference proteome</keyword>
<dbReference type="PANTHER" id="PTHR35147">
    <property type="entry name" value="CHEMORECEPTOR GLUTAMINE DEAMIDASE CHED-RELATED"/>
    <property type="match status" value="1"/>
</dbReference>
<dbReference type="HAMAP" id="MF_01440">
    <property type="entry name" value="CheD"/>
    <property type="match status" value="1"/>
</dbReference>
<dbReference type="EC" id="3.5.1.44" evidence="3"/>
<dbReference type="InterPro" id="IPR038592">
    <property type="entry name" value="CheD-like_sf"/>
</dbReference>
<comment type="caution">
    <text evidence="4">The sequence shown here is derived from an EMBL/GenBank/DDBJ whole genome shotgun (WGS) entry which is preliminary data.</text>
</comment>
<gene>
    <name evidence="3" type="primary">cheD</name>
    <name evidence="4" type="ORF">ACFQIC_04870</name>
</gene>
<evidence type="ECO:0000313" key="4">
    <source>
        <dbReference type="EMBL" id="MFC7061187.1"/>
    </source>
</evidence>
<organism evidence="4 5">
    <name type="scientific">Halobacillus seohaensis</name>
    <dbReference type="NCBI Taxonomy" id="447421"/>
    <lineage>
        <taxon>Bacteria</taxon>
        <taxon>Bacillati</taxon>
        <taxon>Bacillota</taxon>
        <taxon>Bacilli</taxon>
        <taxon>Bacillales</taxon>
        <taxon>Bacillaceae</taxon>
        <taxon>Halobacillus</taxon>
    </lineage>
</organism>
<evidence type="ECO:0000313" key="5">
    <source>
        <dbReference type="Proteomes" id="UP001596410"/>
    </source>
</evidence>
<evidence type="ECO:0000256" key="3">
    <source>
        <dbReference type="HAMAP-Rule" id="MF_01440"/>
    </source>
</evidence>
<evidence type="ECO:0000256" key="2">
    <source>
        <dbReference type="ARBA" id="ARBA00022801"/>
    </source>
</evidence>
<dbReference type="Proteomes" id="UP001596410">
    <property type="component" value="Unassembled WGS sequence"/>
</dbReference>
<dbReference type="InterPro" id="IPR005659">
    <property type="entry name" value="Chemorcpt_Glu_NH3ase_CheD"/>
</dbReference>
<comment type="catalytic activity">
    <reaction evidence="3">
        <text>L-glutaminyl-[protein] + H2O = L-glutamyl-[protein] + NH4(+)</text>
        <dbReference type="Rhea" id="RHEA:16441"/>
        <dbReference type="Rhea" id="RHEA-COMP:10207"/>
        <dbReference type="Rhea" id="RHEA-COMP:10208"/>
        <dbReference type="ChEBI" id="CHEBI:15377"/>
        <dbReference type="ChEBI" id="CHEBI:28938"/>
        <dbReference type="ChEBI" id="CHEBI:29973"/>
        <dbReference type="ChEBI" id="CHEBI:30011"/>
        <dbReference type="EC" id="3.5.1.44"/>
    </reaction>
</comment>
<dbReference type="CDD" id="cd16352">
    <property type="entry name" value="CheD"/>
    <property type="match status" value="1"/>
</dbReference>
<evidence type="ECO:0000256" key="1">
    <source>
        <dbReference type="ARBA" id="ARBA00022500"/>
    </source>
</evidence>
<name>A0ABW2EKW2_9BACI</name>
<dbReference type="SUPFAM" id="SSF64438">
    <property type="entry name" value="CNF1/YfiH-like putative cysteine hydrolases"/>
    <property type="match status" value="1"/>
</dbReference>
<sequence>MSSEVVQVIKVGIADINVACPPSILRTSGLGSCVGIILYDRMLSIAGMAHIMLPSANVEKKSTENLAKYADTAIDELVRRLINKGVSSYRLKAKIAGGAQMFQFNTASDTMRIGSRNIKAVKEKLQNLKIPIEAEDVGGKNGRTIEFDPATSVLRIRTVHKGEKMI</sequence>
<comment type="similarity">
    <text evidence="3">Belongs to the CheD family.</text>
</comment>
<proteinExistence type="inferred from homology"/>
<reference evidence="5" key="1">
    <citation type="journal article" date="2019" name="Int. J. Syst. Evol. Microbiol.">
        <title>The Global Catalogue of Microorganisms (GCM) 10K type strain sequencing project: providing services to taxonomists for standard genome sequencing and annotation.</title>
        <authorList>
            <consortium name="The Broad Institute Genomics Platform"/>
            <consortium name="The Broad Institute Genome Sequencing Center for Infectious Disease"/>
            <person name="Wu L."/>
            <person name="Ma J."/>
        </authorList>
    </citation>
    <scope>NUCLEOTIDE SEQUENCE [LARGE SCALE GENOMIC DNA]</scope>
    <source>
        <strain evidence="5">CGMCC 4.1621</strain>
    </source>
</reference>
<dbReference type="Gene3D" id="3.30.1330.200">
    <property type="match status" value="1"/>
</dbReference>